<reference evidence="5" key="1">
    <citation type="submission" date="2023-08" db="EMBL/GenBank/DDBJ databases">
        <authorList>
            <person name="Audoor S."/>
            <person name="Bilcke G."/>
        </authorList>
    </citation>
    <scope>NUCLEOTIDE SEQUENCE</scope>
</reference>
<sequence>MAGTRATASQAWAILKRHARDEIEPLRLQELCKDNERVSSLVSVHNANANRMVVIDLSRQRMTLETLNHLLRLASARGIRGSIKRLAWGDNDPDNPVRLRNRDRTRRNSSNEQSTEKPKAQMSYYLSLRAPEGSRMLNSEGGNALRKIHYEWDRIKQVSESIRRGQHHGITGSMIKDVIVVGRGVPIMALRFVYMALCKDQTAAIVRKAGLNDINNRLRLGGGGTRRIKFLTSVDPVRAAAVIGDLDPSSTMVISIAMNGNEETMVATSTLKAWLLQGMEKNGNGAAVIAKHMMIVTANRKINTELKRDNVFVLPDGAACEPFSTFTAATLLPLAIVFGWQLTRQFVDGAHTMDNHFVETNPRHNLPVLLALTDVWNDLLLSSNGRIISPFAEALAAYPAFCANLEAQTCGSASNSQRVSQLVIDGGLNHSYDKALYSANKIFPSELIMALDSQTSFNASSKDEDVHAAQDLLICSVFAHADELAFGSVETGIMSLLEPNPEPKEAACSDGNRPSALIICDRCDAFACGQLVALAEHRAVIKAWICDSDPFSKVEGSSIRVNRTESLKQRLDGMFAKLSRGEELDEDDEESDDGKSFNLSTTTILRHYANMMKDERVYPVT</sequence>
<evidence type="ECO:0000256" key="3">
    <source>
        <dbReference type="ARBA" id="ARBA00023235"/>
    </source>
</evidence>
<dbReference type="GO" id="GO:0004347">
    <property type="term" value="F:glucose-6-phosphate isomerase activity"/>
    <property type="evidence" value="ECO:0007669"/>
    <property type="project" value="InterPro"/>
</dbReference>
<dbReference type="GO" id="GO:0097367">
    <property type="term" value="F:carbohydrate derivative binding"/>
    <property type="evidence" value="ECO:0007669"/>
    <property type="project" value="InterPro"/>
</dbReference>
<dbReference type="SUPFAM" id="SSF53697">
    <property type="entry name" value="SIS domain"/>
    <property type="match status" value="1"/>
</dbReference>
<dbReference type="PROSITE" id="PS51463">
    <property type="entry name" value="P_GLUCOSE_ISOMERASE_3"/>
    <property type="match status" value="1"/>
</dbReference>
<proteinExistence type="predicted"/>
<dbReference type="GO" id="GO:0006094">
    <property type="term" value="P:gluconeogenesis"/>
    <property type="evidence" value="ECO:0007669"/>
    <property type="project" value="UniProtKB-KW"/>
</dbReference>
<protein>
    <recommendedName>
        <fullName evidence="7">Glucose-6-phosphate isomerase</fullName>
    </recommendedName>
</protein>
<evidence type="ECO:0000256" key="1">
    <source>
        <dbReference type="ARBA" id="ARBA00022432"/>
    </source>
</evidence>
<keyword evidence="1" id="KW-0312">Gluconeogenesis</keyword>
<comment type="caution">
    <text evidence="5">The sequence shown here is derived from an EMBL/GenBank/DDBJ whole genome shotgun (WGS) entry which is preliminary data.</text>
</comment>
<dbReference type="GO" id="GO:0048029">
    <property type="term" value="F:monosaccharide binding"/>
    <property type="evidence" value="ECO:0007669"/>
    <property type="project" value="TreeGrafter"/>
</dbReference>
<keyword evidence="6" id="KW-1185">Reference proteome</keyword>
<gene>
    <name evidence="5" type="ORF">CYCCA115_LOCUS14982</name>
</gene>
<dbReference type="PANTHER" id="PTHR11469">
    <property type="entry name" value="GLUCOSE-6-PHOSPHATE ISOMERASE"/>
    <property type="match status" value="1"/>
</dbReference>
<feature type="region of interest" description="Disordered" evidence="4">
    <location>
        <begin position="90"/>
        <end position="122"/>
    </location>
</feature>
<dbReference type="Pfam" id="PF00342">
    <property type="entry name" value="PGI"/>
    <property type="match status" value="1"/>
</dbReference>
<dbReference type="InterPro" id="IPR001672">
    <property type="entry name" value="G6P_Isomerase"/>
</dbReference>
<dbReference type="Proteomes" id="UP001295423">
    <property type="component" value="Unassembled WGS sequence"/>
</dbReference>
<evidence type="ECO:0000313" key="6">
    <source>
        <dbReference type="Proteomes" id="UP001295423"/>
    </source>
</evidence>
<dbReference type="GO" id="GO:0051156">
    <property type="term" value="P:glucose 6-phosphate metabolic process"/>
    <property type="evidence" value="ECO:0007669"/>
    <property type="project" value="TreeGrafter"/>
</dbReference>
<dbReference type="InterPro" id="IPR046348">
    <property type="entry name" value="SIS_dom_sf"/>
</dbReference>
<evidence type="ECO:0008006" key="7">
    <source>
        <dbReference type="Google" id="ProtNLM"/>
    </source>
</evidence>
<dbReference type="PANTHER" id="PTHR11469:SF1">
    <property type="entry name" value="GLUCOSE-6-PHOSPHATE ISOMERASE"/>
    <property type="match status" value="1"/>
</dbReference>
<dbReference type="GO" id="GO:0005829">
    <property type="term" value="C:cytosol"/>
    <property type="evidence" value="ECO:0007669"/>
    <property type="project" value="TreeGrafter"/>
</dbReference>
<evidence type="ECO:0000313" key="5">
    <source>
        <dbReference type="EMBL" id="CAJ1954390.1"/>
    </source>
</evidence>
<keyword evidence="3" id="KW-0413">Isomerase</keyword>
<accession>A0AAD2FW24</accession>
<dbReference type="GO" id="GO:0006096">
    <property type="term" value="P:glycolytic process"/>
    <property type="evidence" value="ECO:0007669"/>
    <property type="project" value="UniProtKB-KW"/>
</dbReference>
<name>A0AAD2FW24_9STRA</name>
<dbReference type="Gene3D" id="3.40.50.10490">
    <property type="entry name" value="Glucose-6-phosphate isomerase like protein, domain 1"/>
    <property type="match status" value="3"/>
</dbReference>
<dbReference type="AlphaFoldDB" id="A0AAD2FW24"/>
<keyword evidence="2" id="KW-0324">Glycolysis</keyword>
<organism evidence="5 6">
    <name type="scientific">Cylindrotheca closterium</name>
    <dbReference type="NCBI Taxonomy" id="2856"/>
    <lineage>
        <taxon>Eukaryota</taxon>
        <taxon>Sar</taxon>
        <taxon>Stramenopiles</taxon>
        <taxon>Ochrophyta</taxon>
        <taxon>Bacillariophyta</taxon>
        <taxon>Bacillariophyceae</taxon>
        <taxon>Bacillariophycidae</taxon>
        <taxon>Bacillariales</taxon>
        <taxon>Bacillariaceae</taxon>
        <taxon>Cylindrotheca</taxon>
    </lineage>
</organism>
<evidence type="ECO:0000256" key="4">
    <source>
        <dbReference type="SAM" id="MobiDB-lite"/>
    </source>
</evidence>
<dbReference type="EMBL" id="CAKOGP040001869">
    <property type="protein sequence ID" value="CAJ1954390.1"/>
    <property type="molecule type" value="Genomic_DNA"/>
</dbReference>
<evidence type="ECO:0000256" key="2">
    <source>
        <dbReference type="ARBA" id="ARBA00023152"/>
    </source>
</evidence>